<dbReference type="KEGG" id="vg:5580344"/>
<reference evidence="2 3" key="1">
    <citation type="journal article" date="1992" name="J. Gen. Microbiol.">
        <title>Characterization of bacteriophage BFK20 from Brevibacterium flavum.</title>
        <authorList>
            <person name="Koptides M."/>
            <person name="Barak I."/>
            <person name="Sisova M."/>
            <person name="Baloghova E."/>
            <person name="Ugorcakova J."/>
        </authorList>
    </citation>
    <scope>NUCLEOTIDE SEQUENCE [LARGE SCALE GENOMIC DNA]</scope>
</reference>
<dbReference type="Proteomes" id="UP000001531">
    <property type="component" value="Segment"/>
</dbReference>
<keyword evidence="3" id="KW-1185">Reference proteome</keyword>
<dbReference type="OrthoDB" id="27976at10239"/>
<evidence type="ECO:0000313" key="2">
    <source>
        <dbReference type="EMBL" id="CAB93920.2"/>
    </source>
</evidence>
<dbReference type="RefSeq" id="YP_001456744.1">
    <property type="nucleotide sequence ID" value="NC_009799.3"/>
</dbReference>
<reference evidence="2 3" key="3">
    <citation type="journal article" date="2006" name="Virology">
        <title>Complete nucleotide sequence and genome analysis of bacteriophage BFK20--a lytic phage of the industrial producer Brevibacterium flavum.</title>
        <authorList>
            <person name="Bukovska G."/>
            <person name="Klucar L."/>
            <person name="Vlcek C."/>
            <person name="Adamovic J."/>
            <person name="Turna J."/>
            <person name="Timko J."/>
        </authorList>
    </citation>
    <scope>NUCLEOTIDE SEQUENCE [LARGE SCALE GENOMIC DNA]</scope>
</reference>
<sequence length="91" mass="10419">MPPDNAITRALNDGKSWTMDNAIAWTALGKLTEIEKYWRARLNIKTRPEKWPETPWDQNTGSGKVKRHGQVAEEDRQDAVDYLLTMIPLPA</sequence>
<dbReference type="EMBL" id="AJ278322">
    <property type="protein sequence ID" value="CAB93920.2"/>
    <property type="molecule type" value="Genomic_DNA"/>
</dbReference>
<evidence type="ECO:0000256" key="1">
    <source>
        <dbReference type="SAM" id="MobiDB-lite"/>
    </source>
</evidence>
<reference evidence="2 3" key="4">
    <citation type="journal article" date="2007" name="Virology">
        <title>Transcriptional profiling of bacteriophage BFK20: coexpression interrogated by "guilt-by-association" algorithm.</title>
        <authorList>
            <person name="Majtan T."/>
            <person name="Halgasova N."/>
            <person name="Bukovska G."/>
            <person name="Timko J."/>
        </authorList>
    </citation>
    <scope>NUCLEOTIDE SEQUENCE [LARGE SCALE GENOMIC DNA]</scope>
</reference>
<name>Q9MBJ0_9CAUD</name>
<accession>Q9MBJ0</accession>
<proteinExistence type="predicted"/>
<organism evidence="2 3">
    <name type="scientific">Corynebacterium phage BFK20</name>
    <dbReference type="NCBI Taxonomy" id="28358"/>
    <lineage>
        <taxon>Viruses</taxon>
        <taxon>Duplodnaviria</taxon>
        <taxon>Heunggongvirae</taxon>
        <taxon>Uroviricota</taxon>
        <taxon>Caudoviricetes</taxon>
        <taxon>Sasvirus</taxon>
        <taxon>Sasvirus BFK20</taxon>
    </lineage>
</organism>
<reference evidence="2 3" key="2">
    <citation type="journal article" date="1994" name="Acta Virol.">
        <title>Characterization and sequence analysis of the F2 promoter from corynephage BFK20.</title>
        <authorList>
            <person name="Koptides M."/>
            <person name="Ugorcakova J."/>
            <person name="Baloghova E."/>
            <person name="Bukovska G."/>
            <person name="Timko J."/>
        </authorList>
    </citation>
    <scope>NUCLEOTIDE SEQUENCE [LARGE SCALE GENOMIC DNA]</scope>
</reference>
<feature type="region of interest" description="Disordered" evidence="1">
    <location>
        <begin position="49"/>
        <end position="73"/>
    </location>
</feature>
<protein>
    <submittedName>
        <fullName evidence="2">Gp14</fullName>
    </submittedName>
</protein>
<gene>
    <name evidence="2" type="primary">ORF14</name>
</gene>
<evidence type="ECO:0000313" key="3">
    <source>
        <dbReference type="Proteomes" id="UP000001531"/>
    </source>
</evidence>
<dbReference type="GeneID" id="5580344"/>